<dbReference type="EMBL" id="JAJEKE010000005">
    <property type="protein sequence ID" value="MCQ1529384.1"/>
    <property type="molecule type" value="Genomic_DNA"/>
</dbReference>
<evidence type="ECO:0000256" key="3">
    <source>
        <dbReference type="ARBA" id="ARBA00022485"/>
    </source>
</evidence>
<comment type="cofactor">
    <cofactor evidence="8">
        <name>tungstopterin</name>
        <dbReference type="ChEBI" id="CHEBI:30402"/>
    </cofactor>
</comment>
<proteinExistence type="inferred from homology"/>
<dbReference type="PANTHER" id="PTHR30038">
    <property type="entry name" value="ALDEHYDE FERREDOXIN OXIDOREDUCTASE"/>
    <property type="match status" value="1"/>
</dbReference>
<organism evidence="10 11">
    <name type="scientific">Lutispora saccharofermentans</name>
    <dbReference type="NCBI Taxonomy" id="3024236"/>
    <lineage>
        <taxon>Bacteria</taxon>
        <taxon>Bacillati</taxon>
        <taxon>Bacillota</taxon>
        <taxon>Clostridia</taxon>
        <taxon>Lutisporales</taxon>
        <taxon>Lutisporaceae</taxon>
        <taxon>Lutispora</taxon>
    </lineage>
</organism>
<name>A0ABT1NFL7_9FIRM</name>
<protein>
    <submittedName>
        <fullName evidence="10">Aldehyde ferredoxin oxidoreductase family protein</fullName>
    </submittedName>
</protein>
<evidence type="ECO:0000313" key="11">
    <source>
        <dbReference type="Proteomes" id="UP001651880"/>
    </source>
</evidence>
<evidence type="ECO:0000256" key="1">
    <source>
        <dbReference type="ARBA" id="ARBA00001966"/>
    </source>
</evidence>
<dbReference type="InterPro" id="IPR051919">
    <property type="entry name" value="W-dependent_AOR"/>
</dbReference>
<evidence type="ECO:0000313" key="10">
    <source>
        <dbReference type="EMBL" id="MCQ1529384.1"/>
    </source>
</evidence>
<dbReference type="InterPro" id="IPR013983">
    <property type="entry name" value="Ald_Fedxn_OxRdtase_N"/>
</dbReference>
<comment type="similarity">
    <text evidence="2">Belongs to the AOR/FOR family.</text>
</comment>
<comment type="caution">
    <text evidence="10">The sequence shown here is derived from an EMBL/GenBank/DDBJ whole genome shotgun (WGS) entry which is preliminary data.</text>
</comment>
<keyword evidence="3" id="KW-0004">4Fe-4S</keyword>
<evidence type="ECO:0000256" key="7">
    <source>
        <dbReference type="ARBA" id="ARBA00023014"/>
    </source>
</evidence>
<dbReference type="SUPFAM" id="SSF48310">
    <property type="entry name" value="Aldehyde ferredoxin oxidoreductase, C-terminal domains"/>
    <property type="match status" value="1"/>
</dbReference>
<dbReference type="InterPro" id="IPR013984">
    <property type="entry name" value="Ald_Fedxn_OxRdtase_dom2"/>
</dbReference>
<dbReference type="InterPro" id="IPR036503">
    <property type="entry name" value="Ald_Fedxn_OxRdtase_N_sf"/>
</dbReference>
<dbReference type="InterPro" id="IPR036021">
    <property type="entry name" value="Tungsten_al_ferr_oxy-like_C"/>
</dbReference>
<dbReference type="Proteomes" id="UP001651880">
    <property type="component" value="Unassembled WGS sequence"/>
</dbReference>
<dbReference type="SUPFAM" id="SSF56228">
    <property type="entry name" value="Aldehyde ferredoxin oxidoreductase, N-terminal domain"/>
    <property type="match status" value="1"/>
</dbReference>
<sequence length="639" mass="69930">MRKIAGDILHVDLTTGKVWREPISKERLLMYIGCRGINAELLWKHVKPNTDPLGPDNVIIFGTGLLTGTASPSSGRTTVTCLSPATNFYLKTNGGGYWGGELKYAGYGHVVVHGKADKPVYIWIDDDNVEIRDASKYWGMDVRTLDKAIKEDIGDEEVQVASIGPAGENLVRFASVMFSIYNAAGRGGAGAVMGSKNLKAIVVRGSGSISPANPKLFHERVKAAKESLKSDSGYEGMGLYGTSGSLYGINELKVFPSYNFQRSAADDITPYTGQNFTNGGYLKRKVGCYSCIIGCHRYSTADKGSFAGAYTGGPEYETMSACGSGCGISDTNAVIKMNELIDIYGMDTISAGSVVQWAMECYQRGVIDIDDLDGIDLRWGNAEAAVEMIRKVAFREGFGDILAEGVKRASEKVGGDSYKWAVHGKGLEQSRVDTRSAKAYALAFAVNPRGADHLHTETFAEFGMGPDAREVIKKITGDENLANPYLTEKRAEIVRWHEDCYAATDCLGFCSFTSTALYGITPEIMAGLFSAAIGVDVSEEELMEIGRRIVTLEKCFNVRQGATRKDDTLPWRLMNEPTPDRPDADDAVNSQEELDGMLDKYYTLHGWDKETSWPTEEVLRMLDLDYVAEELKEMNIAIK</sequence>
<dbReference type="InterPro" id="IPR013985">
    <property type="entry name" value="Ald_Fedxn_OxRdtase_dom3"/>
</dbReference>
<evidence type="ECO:0000256" key="2">
    <source>
        <dbReference type="ARBA" id="ARBA00011032"/>
    </source>
</evidence>
<reference evidence="10 11" key="1">
    <citation type="submission" date="2021-10" db="EMBL/GenBank/DDBJ databases">
        <title>Lutispora strain m25 sp. nov., a thermophilic, non-spore-forming bacterium isolated from a lab-scale methanogenic bioreactor digesting anaerobic sludge.</title>
        <authorList>
            <person name="El Houari A."/>
            <person name="Mcdonald J."/>
        </authorList>
    </citation>
    <scope>NUCLEOTIDE SEQUENCE [LARGE SCALE GENOMIC DNA]</scope>
    <source>
        <strain evidence="11">m25</strain>
    </source>
</reference>
<dbReference type="Gene3D" id="1.10.569.10">
    <property type="entry name" value="Aldehyde Ferredoxin Oxidoreductase Protein, subunit A, domain 2"/>
    <property type="match status" value="1"/>
</dbReference>
<dbReference type="Pfam" id="PF02730">
    <property type="entry name" value="AFOR_N"/>
    <property type="match status" value="1"/>
</dbReference>
<evidence type="ECO:0000259" key="9">
    <source>
        <dbReference type="SMART" id="SM00790"/>
    </source>
</evidence>
<dbReference type="Pfam" id="PF01314">
    <property type="entry name" value="AFOR_C"/>
    <property type="match status" value="1"/>
</dbReference>
<feature type="domain" description="Aldehyde ferredoxin oxidoreductase N-terminal" evidence="9">
    <location>
        <begin position="4"/>
        <end position="207"/>
    </location>
</feature>
<dbReference type="SMART" id="SM00790">
    <property type="entry name" value="AFOR_N"/>
    <property type="match status" value="1"/>
</dbReference>
<keyword evidence="6" id="KW-0408">Iron</keyword>
<dbReference type="Gene3D" id="3.60.9.10">
    <property type="entry name" value="Aldehyde ferredoxin oxidoreductase, N-terminal domain"/>
    <property type="match status" value="1"/>
</dbReference>
<evidence type="ECO:0000256" key="5">
    <source>
        <dbReference type="ARBA" id="ARBA00023002"/>
    </source>
</evidence>
<keyword evidence="7" id="KW-0411">Iron-sulfur</keyword>
<evidence type="ECO:0000256" key="8">
    <source>
        <dbReference type="ARBA" id="ARBA00049934"/>
    </source>
</evidence>
<dbReference type="RefSeq" id="WP_255226904.1">
    <property type="nucleotide sequence ID" value="NZ_JAJEKE010000005.1"/>
</dbReference>
<evidence type="ECO:0000256" key="4">
    <source>
        <dbReference type="ARBA" id="ARBA00022723"/>
    </source>
</evidence>
<comment type="cofactor">
    <cofactor evidence="1">
        <name>[4Fe-4S] cluster</name>
        <dbReference type="ChEBI" id="CHEBI:49883"/>
    </cofactor>
</comment>
<accession>A0ABT1NFL7</accession>
<keyword evidence="5" id="KW-0560">Oxidoreductase</keyword>
<keyword evidence="4" id="KW-0479">Metal-binding</keyword>
<keyword evidence="11" id="KW-1185">Reference proteome</keyword>
<gene>
    <name evidence="10" type="ORF">LJD61_07435</name>
</gene>
<dbReference type="Gene3D" id="1.10.599.10">
    <property type="entry name" value="Aldehyde Ferredoxin Oxidoreductase Protein, subunit A, domain 3"/>
    <property type="match status" value="1"/>
</dbReference>
<dbReference type="InterPro" id="IPR001203">
    <property type="entry name" value="OxRdtase_Ald_Fedxn_C"/>
</dbReference>
<dbReference type="PANTHER" id="PTHR30038:SF0">
    <property type="entry name" value="TUNGSTEN-CONTAINING ALDEHYDE FERREDOXIN OXIDOREDUCTASE"/>
    <property type="match status" value="1"/>
</dbReference>
<evidence type="ECO:0000256" key="6">
    <source>
        <dbReference type="ARBA" id="ARBA00023004"/>
    </source>
</evidence>